<dbReference type="Pfam" id="PF03006">
    <property type="entry name" value="HlyIII"/>
    <property type="match status" value="1"/>
</dbReference>
<feature type="transmembrane region" description="Helical" evidence="7">
    <location>
        <begin position="205"/>
        <end position="225"/>
    </location>
</feature>
<evidence type="ECO:0000256" key="5">
    <source>
        <dbReference type="ARBA" id="ARBA00022989"/>
    </source>
</evidence>
<sequence length="227" mass="24660">MSTTADLKQKLKPIDIGKPRLRGWLHAYAFFIALACGAVLVTLAAFRPGIAPVVSVAIYSVTVCGLFGISALYHRRVWSERGYQIMRRLDHAMIFVFIAGTYTPFCVLLLDQGKATVLLIIVWAGAVAGAAQSLIWPHAPRWVSAPMYIALGWVAVAVLPDILHNGGVTALVLLLAGGAAYTVGAVFYALRRPNPWPTVFGHHEFFHACTLVAALCHQIAVYFALYA</sequence>
<evidence type="ECO:0000313" key="9">
    <source>
        <dbReference type="Proteomes" id="UP001595816"/>
    </source>
</evidence>
<dbReference type="Proteomes" id="UP001595816">
    <property type="component" value="Unassembled WGS sequence"/>
</dbReference>
<dbReference type="InterPro" id="IPR004254">
    <property type="entry name" value="AdipoR/HlyIII-related"/>
</dbReference>
<comment type="similarity">
    <text evidence="2">Belongs to the UPF0073 (Hly-III) family.</text>
</comment>
<organism evidence="8 9">
    <name type="scientific">Hamadaea flava</name>
    <dbReference type="NCBI Taxonomy" id="1742688"/>
    <lineage>
        <taxon>Bacteria</taxon>
        <taxon>Bacillati</taxon>
        <taxon>Actinomycetota</taxon>
        <taxon>Actinomycetes</taxon>
        <taxon>Micromonosporales</taxon>
        <taxon>Micromonosporaceae</taxon>
        <taxon>Hamadaea</taxon>
    </lineage>
</organism>
<protein>
    <submittedName>
        <fullName evidence="8">Hemolysin III family protein</fullName>
    </submittedName>
</protein>
<keyword evidence="4 7" id="KW-0812">Transmembrane</keyword>
<feature type="transmembrane region" description="Helical" evidence="7">
    <location>
        <begin position="170"/>
        <end position="190"/>
    </location>
</feature>
<dbReference type="EMBL" id="JBHSAY010000003">
    <property type="protein sequence ID" value="MFC4129409.1"/>
    <property type="molecule type" value="Genomic_DNA"/>
</dbReference>
<gene>
    <name evidence="8" type="ORF">ACFOZ4_02150</name>
</gene>
<evidence type="ECO:0000313" key="8">
    <source>
        <dbReference type="EMBL" id="MFC4129409.1"/>
    </source>
</evidence>
<evidence type="ECO:0000256" key="4">
    <source>
        <dbReference type="ARBA" id="ARBA00022692"/>
    </source>
</evidence>
<reference evidence="9" key="1">
    <citation type="journal article" date="2019" name="Int. J. Syst. Evol. Microbiol.">
        <title>The Global Catalogue of Microorganisms (GCM) 10K type strain sequencing project: providing services to taxonomists for standard genome sequencing and annotation.</title>
        <authorList>
            <consortium name="The Broad Institute Genomics Platform"/>
            <consortium name="The Broad Institute Genome Sequencing Center for Infectious Disease"/>
            <person name="Wu L."/>
            <person name="Ma J."/>
        </authorList>
    </citation>
    <scope>NUCLEOTIDE SEQUENCE [LARGE SCALE GENOMIC DNA]</scope>
    <source>
        <strain evidence="9">CGMCC 4.7289</strain>
    </source>
</reference>
<dbReference type="NCBIfam" id="TIGR01065">
    <property type="entry name" value="hlyIII"/>
    <property type="match status" value="1"/>
</dbReference>
<feature type="transmembrane region" description="Helical" evidence="7">
    <location>
        <begin position="53"/>
        <end position="72"/>
    </location>
</feature>
<evidence type="ECO:0000256" key="2">
    <source>
        <dbReference type="ARBA" id="ARBA00008488"/>
    </source>
</evidence>
<feature type="transmembrane region" description="Helical" evidence="7">
    <location>
        <begin position="92"/>
        <end position="110"/>
    </location>
</feature>
<comment type="subcellular location">
    <subcellularLocation>
        <location evidence="1">Cell membrane</location>
        <topology evidence="1">Multi-pass membrane protein</topology>
    </subcellularLocation>
</comment>
<dbReference type="RefSeq" id="WP_253759330.1">
    <property type="nucleotide sequence ID" value="NZ_JAMZDZ010000001.1"/>
</dbReference>
<name>A0ABV8LF95_9ACTN</name>
<dbReference type="InterPro" id="IPR005744">
    <property type="entry name" value="Hy-lIII"/>
</dbReference>
<accession>A0ABV8LF95</accession>
<keyword evidence="3" id="KW-1003">Cell membrane</keyword>
<keyword evidence="9" id="KW-1185">Reference proteome</keyword>
<evidence type="ECO:0000256" key="1">
    <source>
        <dbReference type="ARBA" id="ARBA00004651"/>
    </source>
</evidence>
<feature type="transmembrane region" description="Helical" evidence="7">
    <location>
        <begin position="117"/>
        <end position="136"/>
    </location>
</feature>
<feature type="transmembrane region" description="Helical" evidence="7">
    <location>
        <begin position="25"/>
        <end position="46"/>
    </location>
</feature>
<comment type="caution">
    <text evidence="8">The sequence shown here is derived from an EMBL/GenBank/DDBJ whole genome shotgun (WGS) entry which is preliminary data.</text>
</comment>
<proteinExistence type="inferred from homology"/>
<evidence type="ECO:0000256" key="6">
    <source>
        <dbReference type="ARBA" id="ARBA00023136"/>
    </source>
</evidence>
<keyword evidence="6 7" id="KW-0472">Membrane</keyword>
<dbReference type="PANTHER" id="PTHR20855">
    <property type="entry name" value="ADIPOR/PROGESTIN RECEPTOR-RELATED"/>
    <property type="match status" value="1"/>
</dbReference>
<evidence type="ECO:0000256" key="7">
    <source>
        <dbReference type="SAM" id="Phobius"/>
    </source>
</evidence>
<keyword evidence="5 7" id="KW-1133">Transmembrane helix</keyword>
<evidence type="ECO:0000256" key="3">
    <source>
        <dbReference type="ARBA" id="ARBA00022475"/>
    </source>
</evidence>
<dbReference type="PANTHER" id="PTHR20855:SF3">
    <property type="entry name" value="LD03007P"/>
    <property type="match status" value="1"/>
</dbReference>
<feature type="transmembrane region" description="Helical" evidence="7">
    <location>
        <begin position="142"/>
        <end position="163"/>
    </location>
</feature>